<comment type="caution">
    <text evidence="2">The sequence shown here is derived from an EMBL/GenBank/DDBJ whole genome shotgun (WGS) entry which is preliminary data.</text>
</comment>
<dbReference type="AlphaFoldDB" id="A0A9N8ZG42"/>
<proteinExistence type="predicted"/>
<dbReference type="OrthoDB" id="10258692at2759"/>
<organism evidence="2 3">
    <name type="scientific">Paraglomus occultum</name>
    <dbReference type="NCBI Taxonomy" id="144539"/>
    <lineage>
        <taxon>Eukaryota</taxon>
        <taxon>Fungi</taxon>
        <taxon>Fungi incertae sedis</taxon>
        <taxon>Mucoromycota</taxon>
        <taxon>Glomeromycotina</taxon>
        <taxon>Glomeromycetes</taxon>
        <taxon>Paraglomerales</taxon>
        <taxon>Paraglomeraceae</taxon>
        <taxon>Paraglomus</taxon>
    </lineage>
</organism>
<feature type="region of interest" description="Disordered" evidence="1">
    <location>
        <begin position="225"/>
        <end position="303"/>
    </location>
</feature>
<feature type="region of interest" description="Disordered" evidence="1">
    <location>
        <begin position="130"/>
        <end position="189"/>
    </location>
</feature>
<keyword evidence="3" id="KW-1185">Reference proteome</keyword>
<feature type="region of interest" description="Disordered" evidence="1">
    <location>
        <begin position="64"/>
        <end position="109"/>
    </location>
</feature>
<name>A0A9N8ZG42_9GLOM</name>
<dbReference type="EMBL" id="CAJVPJ010000192">
    <property type="protein sequence ID" value="CAG8492988.1"/>
    <property type="molecule type" value="Genomic_DNA"/>
</dbReference>
<feature type="compositionally biased region" description="Basic and acidic residues" evidence="1">
    <location>
        <begin position="167"/>
        <end position="189"/>
    </location>
</feature>
<feature type="compositionally biased region" description="Basic and acidic residues" evidence="1">
    <location>
        <begin position="130"/>
        <end position="158"/>
    </location>
</feature>
<reference evidence="2" key="1">
    <citation type="submission" date="2021-06" db="EMBL/GenBank/DDBJ databases">
        <authorList>
            <person name="Kallberg Y."/>
            <person name="Tangrot J."/>
            <person name="Rosling A."/>
        </authorList>
    </citation>
    <scope>NUCLEOTIDE SEQUENCE</scope>
    <source>
        <strain evidence="2">IA702</strain>
    </source>
</reference>
<gene>
    <name evidence="2" type="ORF">POCULU_LOCUS2175</name>
</gene>
<evidence type="ECO:0000256" key="1">
    <source>
        <dbReference type="SAM" id="MobiDB-lite"/>
    </source>
</evidence>
<sequence length="303" mass="33953">MPMNDNNVSQNYILQKINQGVTAAAVMGNDAPPSHSKWRYSNLVGLGIVEPKKPIEKHWTYSEGQRGMYGEDDEVMDDAPREPSELGLHYENQYKPPNHQQAAPRQDALRQDALRQDVLRQDALRQDALRQDVLRQDAPRQDSLRQDSLRQDSLRQDSLRQGALRQDVPRHDIPRQDTPRLYRNDDLKLAKDTSAKPNIAEVTFRLVGSGFRRAEALIVDINSSNSTDMSSSYYPNSSSSSPASANSPSTPDDPLLSPLLELNEALTSQVKTVKSSKSSDSVKAKPDNGGWKESWAQGYADIW</sequence>
<protein>
    <submittedName>
        <fullName evidence="2">10052_t:CDS:1</fullName>
    </submittedName>
</protein>
<evidence type="ECO:0000313" key="3">
    <source>
        <dbReference type="Proteomes" id="UP000789572"/>
    </source>
</evidence>
<dbReference type="Proteomes" id="UP000789572">
    <property type="component" value="Unassembled WGS sequence"/>
</dbReference>
<evidence type="ECO:0000313" key="2">
    <source>
        <dbReference type="EMBL" id="CAG8492988.1"/>
    </source>
</evidence>
<feature type="compositionally biased region" description="Low complexity" evidence="1">
    <location>
        <begin position="225"/>
        <end position="279"/>
    </location>
</feature>
<accession>A0A9N8ZG42</accession>